<proteinExistence type="predicted"/>
<protein>
    <recommendedName>
        <fullName evidence="4">RxLR effector candidate protein</fullName>
    </recommendedName>
</protein>
<dbReference type="EnsemblProtists" id="HpaT814280">
    <property type="protein sequence ID" value="HpaP814280"/>
    <property type="gene ID" value="HpaG814280"/>
</dbReference>
<feature type="compositionally biased region" description="Polar residues" evidence="1">
    <location>
        <begin position="364"/>
        <end position="383"/>
    </location>
</feature>
<name>M4C5A5_HYAAE</name>
<reference evidence="2" key="2">
    <citation type="submission" date="2015-06" db="UniProtKB">
        <authorList>
            <consortium name="EnsemblProtists"/>
        </authorList>
    </citation>
    <scope>IDENTIFICATION</scope>
    <source>
        <strain evidence="2">Emoy2</strain>
    </source>
</reference>
<dbReference type="HOGENOM" id="CLU_579335_0_0_1"/>
<dbReference type="EMBL" id="JH598323">
    <property type="status" value="NOT_ANNOTATED_CDS"/>
    <property type="molecule type" value="Genomic_DNA"/>
</dbReference>
<dbReference type="InParanoid" id="M4C5A5"/>
<evidence type="ECO:0000256" key="1">
    <source>
        <dbReference type="SAM" id="MobiDB-lite"/>
    </source>
</evidence>
<dbReference type="VEuPathDB" id="FungiDB:HpaG814280"/>
<keyword evidence="3" id="KW-1185">Reference proteome</keyword>
<feature type="compositionally biased region" description="Polar residues" evidence="1">
    <location>
        <begin position="330"/>
        <end position="341"/>
    </location>
</feature>
<evidence type="ECO:0000313" key="2">
    <source>
        <dbReference type="EnsemblProtists" id="HpaP814280"/>
    </source>
</evidence>
<sequence>MGCMITPVTQPQELNLISRVRKERLESSGTVAKTHSQEHSRQELDLTLRLGKEDAPVVAPLSEADSTRITDHAPVMAPLSEADSTRITEHAQAQTVPKLFTADEWKSWTEHDPLEAHELMLTLVEKYGSNDNGLASLASELLEAKVNGIIDSTKATALEKAMLQVWKGGKDKSISFEKACGLLGLFNEEPRGQRLLNEMLEVLRLFIEIGGPNGGRSDIYCSLNRVLYLKRYKQIIVELGEESATAYGMLWYLVERWIQTGTTPKVMFAHMHGAHISEPTAQRLLFAMRNYQREEGTELFNTNKDVAVKAFQVALTEGWEKTIKQAAETTNLRSDQGASSSMRKKYAALRHEPAPAPKKRTSEGRNTTGPSKRQKTTGPSVRR</sequence>
<reference evidence="3" key="1">
    <citation type="journal article" date="2010" name="Science">
        <title>Signatures of adaptation to obligate biotrophy in the Hyaloperonospora arabidopsidis genome.</title>
        <authorList>
            <person name="Baxter L."/>
            <person name="Tripathy S."/>
            <person name="Ishaque N."/>
            <person name="Boot N."/>
            <person name="Cabral A."/>
            <person name="Kemen E."/>
            <person name="Thines M."/>
            <person name="Ah-Fong A."/>
            <person name="Anderson R."/>
            <person name="Badejoko W."/>
            <person name="Bittner-Eddy P."/>
            <person name="Boore J.L."/>
            <person name="Chibucos M.C."/>
            <person name="Coates M."/>
            <person name="Dehal P."/>
            <person name="Delehaunty K."/>
            <person name="Dong S."/>
            <person name="Downton P."/>
            <person name="Dumas B."/>
            <person name="Fabro G."/>
            <person name="Fronick C."/>
            <person name="Fuerstenberg S.I."/>
            <person name="Fulton L."/>
            <person name="Gaulin E."/>
            <person name="Govers F."/>
            <person name="Hughes L."/>
            <person name="Humphray S."/>
            <person name="Jiang R.H."/>
            <person name="Judelson H."/>
            <person name="Kamoun S."/>
            <person name="Kyung K."/>
            <person name="Meijer H."/>
            <person name="Minx P."/>
            <person name="Morris P."/>
            <person name="Nelson J."/>
            <person name="Phuntumart V."/>
            <person name="Qutob D."/>
            <person name="Rehmany A."/>
            <person name="Rougon-Cardoso A."/>
            <person name="Ryden P."/>
            <person name="Torto-Alalibo T."/>
            <person name="Studholme D."/>
            <person name="Wang Y."/>
            <person name="Win J."/>
            <person name="Wood J."/>
            <person name="Clifton S.W."/>
            <person name="Rogers J."/>
            <person name="Van den Ackerveken G."/>
            <person name="Jones J.D."/>
            <person name="McDowell J.M."/>
            <person name="Beynon J."/>
            <person name="Tyler B.M."/>
        </authorList>
    </citation>
    <scope>NUCLEOTIDE SEQUENCE [LARGE SCALE GENOMIC DNA]</scope>
    <source>
        <strain evidence="3">Emoy2</strain>
    </source>
</reference>
<evidence type="ECO:0008006" key="4">
    <source>
        <dbReference type="Google" id="ProtNLM"/>
    </source>
</evidence>
<organism evidence="2 3">
    <name type="scientific">Hyaloperonospora arabidopsidis (strain Emoy2)</name>
    <name type="common">Downy mildew agent</name>
    <name type="synonym">Peronospora arabidopsidis</name>
    <dbReference type="NCBI Taxonomy" id="559515"/>
    <lineage>
        <taxon>Eukaryota</taxon>
        <taxon>Sar</taxon>
        <taxon>Stramenopiles</taxon>
        <taxon>Oomycota</taxon>
        <taxon>Peronosporomycetes</taxon>
        <taxon>Peronosporales</taxon>
        <taxon>Peronosporaceae</taxon>
        <taxon>Hyaloperonospora</taxon>
    </lineage>
</organism>
<feature type="region of interest" description="Disordered" evidence="1">
    <location>
        <begin position="330"/>
        <end position="383"/>
    </location>
</feature>
<evidence type="ECO:0000313" key="3">
    <source>
        <dbReference type="Proteomes" id="UP000011713"/>
    </source>
</evidence>
<accession>M4C5A5</accession>
<dbReference type="Proteomes" id="UP000011713">
    <property type="component" value="Unassembled WGS sequence"/>
</dbReference>
<dbReference type="AlphaFoldDB" id="M4C5A5"/>